<dbReference type="SUPFAM" id="SSF53623">
    <property type="entry name" value="MurD-like peptide ligases, catalytic domain"/>
    <property type="match status" value="1"/>
</dbReference>
<evidence type="ECO:0000256" key="6">
    <source>
        <dbReference type="ARBA" id="ARBA00022840"/>
    </source>
</evidence>
<keyword evidence="7 8" id="KW-0132">Cell division</keyword>
<dbReference type="Proteomes" id="UP001597163">
    <property type="component" value="Unassembled WGS sequence"/>
</dbReference>
<dbReference type="Pfam" id="PF08245">
    <property type="entry name" value="Mur_ligase_M"/>
    <property type="match status" value="1"/>
</dbReference>
<comment type="subcellular location">
    <subcellularLocation>
        <location evidence="1 7 8">Cytoplasm</location>
    </subcellularLocation>
</comment>
<dbReference type="InterPro" id="IPR005762">
    <property type="entry name" value="MurD"/>
</dbReference>
<evidence type="ECO:0000259" key="9">
    <source>
        <dbReference type="Pfam" id="PF02875"/>
    </source>
</evidence>
<dbReference type="Pfam" id="PF21377">
    <property type="entry name" value="MurD_N"/>
    <property type="match status" value="1"/>
</dbReference>
<feature type="domain" description="Mur ligase C-terminal" evidence="9">
    <location>
        <begin position="307"/>
        <end position="420"/>
    </location>
</feature>
<evidence type="ECO:0000313" key="12">
    <source>
        <dbReference type="Proteomes" id="UP001597163"/>
    </source>
</evidence>
<dbReference type="EMBL" id="JBHTLJ010000004">
    <property type="protein sequence ID" value="MFD1163637.1"/>
    <property type="molecule type" value="Genomic_DNA"/>
</dbReference>
<dbReference type="SUPFAM" id="SSF51984">
    <property type="entry name" value="MurCD N-terminal domain"/>
    <property type="match status" value="1"/>
</dbReference>
<protein>
    <recommendedName>
        <fullName evidence="7 8">UDP-N-acetylmuramoylalanine--D-glutamate ligase</fullName>
        <ecNumber evidence="7 8">6.3.2.9</ecNumber>
    </recommendedName>
    <alternativeName>
        <fullName evidence="7">D-glutamic acid-adding enzyme</fullName>
    </alternativeName>
    <alternativeName>
        <fullName evidence="7">UDP-N-acetylmuramoyl-L-alanyl-D-glutamate synthetase</fullName>
    </alternativeName>
</protein>
<reference evidence="12" key="1">
    <citation type="journal article" date="2019" name="Int. J. Syst. Evol. Microbiol.">
        <title>The Global Catalogue of Microorganisms (GCM) 10K type strain sequencing project: providing services to taxonomists for standard genome sequencing and annotation.</title>
        <authorList>
            <consortium name="The Broad Institute Genomics Platform"/>
            <consortium name="The Broad Institute Genome Sequencing Center for Infectious Disease"/>
            <person name="Wu L."/>
            <person name="Ma J."/>
        </authorList>
    </citation>
    <scope>NUCLEOTIDE SEQUENCE [LARGE SCALE GENOMIC DNA]</scope>
    <source>
        <strain evidence="12">CCUG 63246</strain>
    </source>
</reference>
<dbReference type="InterPro" id="IPR036615">
    <property type="entry name" value="Mur_ligase_C_dom_sf"/>
</dbReference>
<comment type="caution">
    <text evidence="11">The sequence shown here is derived from an EMBL/GenBank/DDBJ whole genome shotgun (WGS) entry which is preliminary data.</text>
</comment>
<dbReference type="EC" id="6.3.2.9" evidence="7 8"/>
<evidence type="ECO:0000256" key="5">
    <source>
        <dbReference type="ARBA" id="ARBA00022741"/>
    </source>
</evidence>
<name>A0ABW3RF74_9FLAO</name>
<keyword evidence="5 7" id="KW-0547">Nucleotide-binding</keyword>
<dbReference type="PANTHER" id="PTHR43692:SF1">
    <property type="entry name" value="UDP-N-ACETYLMURAMOYLALANINE--D-GLUTAMATE LIGASE"/>
    <property type="match status" value="1"/>
</dbReference>
<feature type="binding site" evidence="7">
    <location>
        <begin position="109"/>
        <end position="115"/>
    </location>
    <ligand>
        <name>ATP</name>
        <dbReference type="ChEBI" id="CHEBI:30616"/>
    </ligand>
</feature>
<dbReference type="Gene3D" id="3.40.1190.10">
    <property type="entry name" value="Mur-like, catalytic domain"/>
    <property type="match status" value="1"/>
</dbReference>
<comment type="pathway">
    <text evidence="2 7 8">Cell wall biogenesis; peptidoglycan biosynthesis.</text>
</comment>
<comment type="function">
    <text evidence="7 8">Cell wall formation. Catalyzes the addition of glutamate to the nucleotide precursor UDP-N-acetylmuramoyl-L-alanine (UMA).</text>
</comment>
<dbReference type="InterPro" id="IPR004101">
    <property type="entry name" value="Mur_ligase_C"/>
</dbReference>
<evidence type="ECO:0000256" key="3">
    <source>
        <dbReference type="ARBA" id="ARBA00022490"/>
    </source>
</evidence>
<proteinExistence type="inferred from homology"/>
<evidence type="ECO:0000259" key="10">
    <source>
        <dbReference type="Pfam" id="PF08245"/>
    </source>
</evidence>
<evidence type="ECO:0000256" key="7">
    <source>
        <dbReference type="HAMAP-Rule" id="MF_00639"/>
    </source>
</evidence>
<feature type="domain" description="Mur ligase central" evidence="10">
    <location>
        <begin position="107"/>
        <end position="285"/>
    </location>
</feature>
<accession>A0ABW3RF74</accession>
<comment type="catalytic activity">
    <reaction evidence="7 8">
        <text>UDP-N-acetyl-alpha-D-muramoyl-L-alanine + D-glutamate + ATP = UDP-N-acetyl-alpha-D-muramoyl-L-alanyl-D-glutamate + ADP + phosphate + H(+)</text>
        <dbReference type="Rhea" id="RHEA:16429"/>
        <dbReference type="ChEBI" id="CHEBI:15378"/>
        <dbReference type="ChEBI" id="CHEBI:29986"/>
        <dbReference type="ChEBI" id="CHEBI:30616"/>
        <dbReference type="ChEBI" id="CHEBI:43474"/>
        <dbReference type="ChEBI" id="CHEBI:83898"/>
        <dbReference type="ChEBI" id="CHEBI:83900"/>
        <dbReference type="ChEBI" id="CHEBI:456216"/>
        <dbReference type="EC" id="6.3.2.9"/>
    </reaction>
</comment>
<evidence type="ECO:0000256" key="4">
    <source>
        <dbReference type="ARBA" id="ARBA00022598"/>
    </source>
</evidence>
<organism evidence="11 12">
    <name type="scientific">Hwangdonia seohaensis</name>
    <dbReference type="NCBI Taxonomy" id="1240727"/>
    <lineage>
        <taxon>Bacteria</taxon>
        <taxon>Pseudomonadati</taxon>
        <taxon>Bacteroidota</taxon>
        <taxon>Flavobacteriia</taxon>
        <taxon>Flavobacteriales</taxon>
        <taxon>Flavobacteriaceae</taxon>
        <taxon>Hwangdonia</taxon>
    </lineage>
</organism>
<evidence type="ECO:0000313" key="11">
    <source>
        <dbReference type="EMBL" id="MFD1163637.1"/>
    </source>
</evidence>
<dbReference type="InterPro" id="IPR036565">
    <property type="entry name" value="Mur-like_cat_sf"/>
</dbReference>
<dbReference type="SUPFAM" id="SSF53244">
    <property type="entry name" value="MurD-like peptide ligases, peptide-binding domain"/>
    <property type="match status" value="1"/>
</dbReference>
<evidence type="ECO:0000256" key="2">
    <source>
        <dbReference type="ARBA" id="ARBA00004752"/>
    </source>
</evidence>
<keyword evidence="12" id="KW-1185">Reference proteome</keyword>
<evidence type="ECO:0000256" key="8">
    <source>
        <dbReference type="RuleBase" id="RU003664"/>
    </source>
</evidence>
<keyword evidence="7 8" id="KW-0131">Cell cycle</keyword>
<dbReference type="RefSeq" id="WP_311940739.1">
    <property type="nucleotide sequence ID" value="NZ_JAVSCK010000004.1"/>
</dbReference>
<dbReference type="Pfam" id="PF02875">
    <property type="entry name" value="Mur_ligase_C"/>
    <property type="match status" value="1"/>
</dbReference>
<keyword evidence="7 8" id="KW-0573">Peptidoglycan synthesis</keyword>
<sequence length="443" mass="49773">MTRLVILGGGESGVGTALLGKAKGYDVFVSDKGKIKEKYKQVLIHNEIEWEDEKHSERKILKADIVMKSPGIPDKVPLVKQIREYQIPVVSEIEFASKFTEATIVGITGSNGKTTTATLTHHILKQELNVGLAGNIGDSFAKQILEDDFKNYVLEISSFQLDDIIDFKPKIAVITNITPDHLDRYNNQFENYIASKFRIAMNQTNNDYLIYDADDDVITNHLKNHPVQSTLLPFSLTKTIKNGAYLDKQNIIITIDNNQIIMPTTNLALEGKHNVKNAMAASTVAHLLKIRKQTIRESLENFQGVEHRLESVLKINKVQYINDSKATNVNATYYALESMDAPTVWIVGGTDKGNNYEELFQFVNEKVKAIICLGADNEKLMRTFGNMVDIIVETQFMSEAVKIAYKIAESGDNVLLSPACASFDLFENYEDRGRQFKNAVRNL</sequence>
<keyword evidence="3 7" id="KW-0963">Cytoplasm</keyword>
<gene>
    <name evidence="7 11" type="primary">murD</name>
    <name evidence="11" type="ORF">ACFQ2E_14495</name>
</gene>
<dbReference type="HAMAP" id="MF_00639">
    <property type="entry name" value="MurD"/>
    <property type="match status" value="1"/>
</dbReference>
<dbReference type="NCBIfam" id="TIGR01087">
    <property type="entry name" value="murD"/>
    <property type="match status" value="1"/>
</dbReference>
<keyword evidence="6 7" id="KW-0067">ATP-binding</keyword>
<keyword evidence="7 8" id="KW-0961">Cell wall biogenesis/degradation</keyword>
<keyword evidence="4 7" id="KW-0436">Ligase</keyword>
<dbReference type="InterPro" id="IPR013221">
    <property type="entry name" value="Mur_ligase_cen"/>
</dbReference>
<comment type="similarity">
    <text evidence="7">Belongs to the MurCDEF family.</text>
</comment>
<dbReference type="Gene3D" id="3.40.50.720">
    <property type="entry name" value="NAD(P)-binding Rossmann-like Domain"/>
    <property type="match status" value="1"/>
</dbReference>
<keyword evidence="7 8" id="KW-0133">Cell shape</keyword>
<dbReference type="PANTHER" id="PTHR43692">
    <property type="entry name" value="UDP-N-ACETYLMURAMOYLALANINE--D-GLUTAMATE LIGASE"/>
    <property type="match status" value="1"/>
</dbReference>
<dbReference type="GO" id="GO:0008764">
    <property type="term" value="F:UDP-N-acetylmuramoylalanine-D-glutamate ligase activity"/>
    <property type="evidence" value="ECO:0007669"/>
    <property type="project" value="UniProtKB-EC"/>
</dbReference>
<evidence type="ECO:0000256" key="1">
    <source>
        <dbReference type="ARBA" id="ARBA00004496"/>
    </source>
</evidence>
<dbReference type="Gene3D" id="3.90.190.20">
    <property type="entry name" value="Mur ligase, C-terminal domain"/>
    <property type="match status" value="1"/>
</dbReference>